<keyword evidence="6" id="KW-0732">Signal</keyword>
<dbReference type="Proteomes" id="UP000595703">
    <property type="component" value="Chromosome"/>
</dbReference>
<dbReference type="InterPro" id="IPR002502">
    <property type="entry name" value="Amidase_domain"/>
</dbReference>
<dbReference type="GO" id="GO:0009253">
    <property type="term" value="P:peptidoglycan catabolic process"/>
    <property type="evidence" value="ECO:0007669"/>
    <property type="project" value="InterPro"/>
</dbReference>
<dbReference type="InterPro" id="IPR036505">
    <property type="entry name" value="Amidase/PGRP_sf"/>
</dbReference>
<dbReference type="KEGG" id="arev:RVR_3672"/>
<dbReference type="AlphaFoldDB" id="A0A7U3VNL9"/>
<evidence type="ECO:0000256" key="2">
    <source>
        <dbReference type="ARBA" id="ARBA00011901"/>
    </source>
</evidence>
<evidence type="ECO:0000259" key="7">
    <source>
        <dbReference type="SMART" id="SM00644"/>
    </source>
</evidence>
<accession>A0A7U3VNL9</accession>
<dbReference type="InterPro" id="IPR051206">
    <property type="entry name" value="NAMLAA_amidase_2"/>
</dbReference>
<dbReference type="Gene3D" id="3.40.80.10">
    <property type="entry name" value="Peptidoglycan recognition protein-like"/>
    <property type="match status" value="1"/>
</dbReference>
<dbReference type="EMBL" id="AP018365">
    <property type="protein sequence ID" value="BBA97768.1"/>
    <property type="molecule type" value="Genomic_DNA"/>
</dbReference>
<reference evidence="8 9" key="4">
    <citation type="journal article" date="2020" name="Sci. Rep.">
        <title>beta-carboline chemical signals induce reveromycin production through a LuxR family regulator in Streptomyces sp. SN-593.</title>
        <authorList>
            <person name="Panthee S."/>
            <person name="Kito N."/>
            <person name="Hayashi T."/>
            <person name="Shimizu T."/>
            <person name="Ishikawa J."/>
            <person name="Hamamoto H."/>
            <person name="Osada H."/>
            <person name="Takahashi S."/>
        </authorList>
    </citation>
    <scope>NUCLEOTIDE SEQUENCE [LARGE SCALE GENOMIC DNA]</scope>
    <source>
        <strain evidence="8 9">SN-593</strain>
    </source>
</reference>
<evidence type="ECO:0000256" key="3">
    <source>
        <dbReference type="ARBA" id="ARBA00022801"/>
    </source>
</evidence>
<protein>
    <recommendedName>
        <fullName evidence="2">N-acetylmuramoyl-L-alanine amidase</fullName>
        <ecNumber evidence="2">3.5.1.28</ecNumber>
    </recommendedName>
</protein>
<keyword evidence="4" id="KW-0961">Cell wall biogenesis/degradation</keyword>
<dbReference type="SMART" id="SM00644">
    <property type="entry name" value="Ami_2"/>
    <property type="match status" value="1"/>
</dbReference>
<dbReference type="Gene3D" id="1.10.530.10">
    <property type="match status" value="1"/>
</dbReference>
<dbReference type="SUPFAM" id="SSF53955">
    <property type="entry name" value="Lysozyme-like"/>
    <property type="match status" value="1"/>
</dbReference>
<name>A0A7U3VNL9_9ACTN</name>
<evidence type="ECO:0000256" key="1">
    <source>
        <dbReference type="ARBA" id="ARBA00001561"/>
    </source>
</evidence>
<dbReference type="PANTHER" id="PTHR30417:SF1">
    <property type="entry name" value="N-ACETYLMURAMOYL-L-ALANINE AMIDASE AMID"/>
    <property type="match status" value="1"/>
</dbReference>
<evidence type="ECO:0000256" key="4">
    <source>
        <dbReference type="ARBA" id="ARBA00023316"/>
    </source>
</evidence>
<proteinExistence type="predicted"/>
<gene>
    <name evidence="8" type="ORF">RVR_3672</name>
</gene>
<reference evidence="8 9" key="1">
    <citation type="journal article" date="2010" name="J. Bacteriol.">
        <title>Biochemical characterization of a novel indole prenyltransferase from Streptomyces sp. SN-593.</title>
        <authorList>
            <person name="Takahashi S."/>
            <person name="Takagi H."/>
            <person name="Toyoda A."/>
            <person name="Uramoto M."/>
            <person name="Nogawa T."/>
            <person name="Ueki M."/>
            <person name="Sakaki Y."/>
            <person name="Osada H."/>
        </authorList>
    </citation>
    <scope>NUCLEOTIDE SEQUENCE [LARGE SCALE GENOMIC DNA]</scope>
    <source>
        <strain evidence="8 9">SN-593</strain>
    </source>
</reference>
<dbReference type="GO" id="GO:0009254">
    <property type="term" value="P:peptidoglycan turnover"/>
    <property type="evidence" value="ECO:0007669"/>
    <property type="project" value="TreeGrafter"/>
</dbReference>
<feature type="compositionally biased region" description="Low complexity" evidence="5">
    <location>
        <begin position="255"/>
        <end position="267"/>
    </location>
</feature>
<feature type="region of interest" description="Disordered" evidence="5">
    <location>
        <begin position="243"/>
        <end position="271"/>
    </location>
</feature>
<keyword evidence="9" id="KW-1185">Reference proteome</keyword>
<evidence type="ECO:0000256" key="5">
    <source>
        <dbReference type="SAM" id="MobiDB-lite"/>
    </source>
</evidence>
<dbReference type="PANTHER" id="PTHR30417">
    <property type="entry name" value="N-ACETYLMURAMOYL-L-ALANINE AMIDASE AMID"/>
    <property type="match status" value="1"/>
</dbReference>
<comment type="catalytic activity">
    <reaction evidence="1">
        <text>Hydrolyzes the link between N-acetylmuramoyl residues and L-amino acid residues in certain cell-wall glycopeptides.</text>
        <dbReference type="EC" id="3.5.1.28"/>
    </reaction>
</comment>
<reference evidence="8 9" key="3">
    <citation type="journal article" date="2011" name="Nat. Chem. Biol.">
        <title>Reveromycin A biosynthesis uses RevG and RevJ for stereospecific spiroacetal formation.</title>
        <authorList>
            <person name="Takahashi S."/>
            <person name="Toyoda A."/>
            <person name="Sekiyama Y."/>
            <person name="Takagi H."/>
            <person name="Nogawa T."/>
            <person name="Uramoto M."/>
            <person name="Suzuki R."/>
            <person name="Koshino H."/>
            <person name="Kumano T."/>
            <person name="Panthee S."/>
            <person name="Dairi T."/>
            <person name="Ishikawa J."/>
            <person name="Ikeda H."/>
            <person name="Sakaki Y."/>
            <person name="Osada H."/>
        </authorList>
    </citation>
    <scope>NUCLEOTIDE SEQUENCE [LARGE SCALE GENOMIC DNA]</scope>
    <source>
        <strain evidence="8 9">SN-593</strain>
    </source>
</reference>
<feature type="signal peptide" evidence="6">
    <location>
        <begin position="1"/>
        <end position="17"/>
    </location>
</feature>
<feature type="region of interest" description="Disordered" evidence="5">
    <location>
        <begin position="100"/>
        <end position="121"/>
    </location>
</feature>
<dbReference type="SUPFAM" id="SSF55846">
    <property type="entry name" value="N-acetylmuramoyl-L-alanine amidase-like"/>
    <property type="match status" value="1"/>
</dbReference>
<dbReference type="InterPro" id="IPR023346">
    <property type="entry name" value="Lysozyme-like_dom_sf"/>
</dbReference>
<reference evidence="8 9" key="2">
    <citation type="journal article" date="2011" name="J. Antibiot.">
        <title>Furaquinocins I and J: novel polyketide isoprenoid hybrid compounds from Streptomyces reveromyceticus SN-593.</title>
        <authorList>
            <person name="Panthee S."/>
            <person name="Takahashi S."/>
            <person name="Takagi H."/>
            <person name="Nogawa T."/>
            <person name="Oowada E."/>
            <person name="Uramoto M."/>
            <person name="Osada H."/>
        </authorList>
    </citation>
    <scope>NUCLEOTIDE SEQUENCE [LARGE SCALE GENOMIC DNA]</scope>
    <source>
        <strain evidence="8 9">SN-593</strain>
    </source>
</reference>
<feature type="domain" description="N-acetylmuramoyl-L-alanine amidase" evidence="7">
    <location>
        <begin position="297"/>
        <end position="436"/>
    </location>
</feature>
<sequence>MAALVAGALSWTGAAQAAPAGGATAGGTAAGSTPGAAHGTLQQDFASAAKEFHVPEGLLMAVAYHQSLWDTHAGAPSTTGNYNVMGLTHVDTATLRAAGTAPDTDQRGAGGSAAPRATAAAPAAAGPTAAYRTLDAAAALTGTAQARLRTDPLQSVRGGAALLAHYEKQLAGSLPADPGAWYGAVARFSQSTDAQGAGQYADRVYTTLRAGVARTTADGQQVTLAAEPSVAPRTSALARLGLPSATAEAARETRAAGTAATPAANPTPECPSGLTCNYVPAAYKQTDPDDKSKYGSYDLANRPADGNTIKYIVIHDTEGSYSSALGIFQDPAQYATPHYIVRSSDGLVTQVVQTKNVAWHAGNYYVNTHSVGIEHEGFAISGASWYSESLYESSAALVRYLANRFGVPLDRQHILGHDDVPSPQTAQLTSMHWDPGPYWNWSHYLDLLGATPGGGGTPVVGGEITIDPPFTSANEPAVTGCSPDPCAAQPTSFVYLRTSPSSTAALIGDPVLAADHVATGTTQAADLTDKAVAGQSFVVAAVQGDWTAIWYGGQKAWFYNPGGQFAVANGNTARHVVTPAGSSAVPVYGRAYPEASAYPSVIADVASEDTQIVAPLGYTIPAGQSYVADDPVNADYYYAKNIDQSAPGDQTRVVGTTVYYPIRFNHRLGYVKASDVTATSAATPPAGTFTPAGPTRIMDTRNGTGVAKGAVGAGKTISLQVAGSGGVPAAGVTAVVMNVTAVSPTTTGHLIVYPDGTTQPGTSSLNYPAGRTIANLVVVPVVDGKVDFYNSAGSVDVLADVTGYYTSSTTGSRFDPVGPERLMDTRDGTGGVTGPVTAGRTVALQVTGGSTGIPVDGVTAVVMNVTAVSPTATGHLIVYPDGTTQPGTSSLNFPANTTIPNLVTVPVVDGKVDFYNSAGSVNILADVTGYYAASGSVFHSTGPTRLMDTRNGTGGVKGAVAGGKTITLPLTGHGGLPADGVTAVVMNVTAVSPTTTGHVIVYPDGTTQPGTSSLNFPAGQTIPNLVVVPVTDGKVDFYNSAGSVNLLADITGYFTS</sequence>
<dbReference type="Pfam" id="PF01510">
    <property type="entry name" value="Amidase_2"/>
    <property type="match status" value="1"/>
</dbReference>
<keyword evidence="3" id="KW-0378">Hydrolase</keyword>
<dbReference type="RefSeq" id="WP_202234015.1">
    <property type="nucleotide sequence ID" value="NZ_AP018365.1"/>
</dbReference>
<evidence type="ECO:0000313" key="8">
    <source>
        <dbReference type="EMBL" id="BBA97768.1"/>
    </source>
</evidence>
<dbReference type="CDD" id="cd06583">
    <property type="entry name" value="PGRP"/>
    <property type="match status" value="1"/>
</dbReference>
<evidence type="ECO:0000256" key="6">
    <source>
        <dbReference type="SAM" id="SignalP"/>
    </source>
</evidence>
<dbReference type="GO" id="GO:0071555">
    <property type="term" value="P:cell wall organization"/>
    <property type="evidence" value="ECO:0007669"/>
    <property type="project" value="UniProtKB-KW"/>
</dbReference>
<feature type="chain" id="PRO_5032667936" description="N-acetylmuramoyl-L-alanine amidase" evidence="6">
    <location>
        <begin position="18"/>
        <end position="1056"/>
    </location>
</feature>
<dbReference type="GO" id="GO:0008745">
    <property type="term" value="F:N-acetylmuramoyl-L-alanine amidase activity"/>
    <property type="evidence" value="ECO:0007669"/>
    <property type="project" value="UniProtKB-EC"/>
</dbReference>
<dbReference type="EC" id="3.5.1.28" evidence="2"/>
<feature type="compositionally biased region" description="Low complexity" evidence="5">
    <location>
        <begin position="112"/>
        <end position="121"/>
    </location>
</feature>
<evidence type="ECO:0000313" key="9">
    <source>
        <dbReference type="Proteomes" id="UP000595703"/>
    </source>
</evidence>
<organism evidence="8 9">
    <name type="scientific">Actinacidiphila reveromycinica</name>
    <dbReference type="NCBI Taxonomy" id="659352"/>
    <lineage>
        <taxon>Bacteria</taxon>
        <taxon>Bacillati</taxon>
        <taxon>Actinomycetota</taxon>
        <taxon>Actinomycetes</taxon>
        <taxon>Kitasatosporales</taxon>
        <taxon>Streptomycetaceae</taxon>
        <taxon>Actinacidiphila</taxon>
    </lineage>
</organism>
<dbReference type="FunFam" id="3.40.80.10:FF:000006">
    <property type="entry name" value="N-acetylmuramoyl-L-alanine amidase"/>
    <property type="match status" value="1"/>
</dbReference>